<dbReference type="Proteomes" id="UP001515480">
    <property type="component" value="Unassembled WGS sequence"/>
</dbReference>
<feature type="transmembrane region" description="Helical" evidence="2">
    <location>
        <begin position="369"/>
        <end position="393"/>
    </location>
</feature>
<evidence type="ECO:0000256" key="2">
    <source>
        <dbReference type="SAM" id="Phobius"/>
    </source>
</evidence>
<feature type="coiled-coil region" evidence="1">
    <location>
        <begin position="277"/>
        <end position="304"/>
    </location>
</feature>
<evidence type="ECO:0000313" key="4">
    <source>
        <dbReference type="EMBL" id="KAL1527673.1"/>
    </source>
</evidence>
<dbReference type="PANTHER" id="PTHR31605:SF0">
    <property type="entry name" value="GLYCEROL-3-PHOSPHATE O-ACYLTRANSFERASE 1"/>
    <property type="match status" value="1"/>
</dbReference>
<dbReference type="GO" id="GO:0016287">
    <property type="term" value="F:glycerone-phosphate O-acyltransferase activity"/>
    <property type="evidence" value="ECO:0007669"/>
    <property type="project" value="TreeGrafter"/>
</dbReference>
<feature type="transmembrane region" description="Helical" evidence="2">
    <location>
        <begin position="324"/>
        <end position="348"/>
    </location>
</feature>
<dbReference type="InterPro" id="IPR002123">
    <property type="entry name" value="Plipid/glycerol_acylTrfase"/>
</dbReference>
<evidence type="ECO:0000259" key="3">
    <source>
        <dbReference type="SMART" id="SM00563"/>
    </source>
</evidence>
<keyword evidence="2" id="KW-0812">Transmembrane</keyword>
<dbReference type="SUPFAM" id="SSF69593">
    <property type="entry name" value="Glycerol-3-phosphate (1)-acyltransferase"/>
    <property type="match status" value="1"/>
</dbReference>
<dbReference type="PANTHER" id="PTHR31605">
    <property type="entry name" value="GLYCEROL-3-PHOSPHATE O-ACYLTRANSFERASE 1"/>
    <property type="match status" value="1"/>
</dbReference>
<protein>
    <recommendedName>
        <fullName evidence="3">Phospholipid/glycerol acyltransferase domain-containing protein</fullName>
    </recommendedName>
</protein>
<dbReference type="AlphaFoldDB" id="A0AB34JZN5"/>
<proteinExistence type="predicted"/>
<dbReference type="EMBL" id="JBGBPQ010000002">
    <property type="protein sequence ID" value="KAL1527673.1"/>
    <property type="molecule type" value="Genomic_DNA"/>
</dbReference>
<comment type="caution">
    <text evidence="4">The sequence shown here is derived from an EMBL/GenBank/DDBJ whole genome shotgun (WGS) entry which is preliminary data.</text>
</comment>
<gene>
    <name evidence="4" type="ORF">AB1Y20_009059</name>
</gene>
<organism evidence="4 5">
    <name type="scientific">Prymnesium parvum</name>
    <name type="common">Toxic golden alga</name>
    <dbReference type="NCBI Taxonomy" id="97485"/>
    <lineage>
        <taxon>Eukaryota</taxon>
        <taxon>Haptista</taxon>
        <taxon>Haptophyta</taxon>
        <taxon>Prymnesiophyceae</taxon>
        <taxon>Prymnesiales</taxon>
        <taxon>Prymnesiaceae</taxon>
        <taxon>Prymnesium</taxon>
    </lineage>
</organism>
<feature type="domain" description="Phospholipid/glycerol acyltransferase" evidence="3">
    <location>
        <begin position="44"/>
        <end position="178"/>
    </location>
</feature>
<dbReference type="GO" id="GO:0008654">
    <property type="term" value="P:phospholipid biosynthetic process"/>
    <property type="evidence" value="ECO:0007669"/>
    <property type="project" value="TreeGrafter"/>
</dbReference>
<reference evidence="4 5" key="1">
    <citation type="journal article" date="2024" name="Science">
        <title>Giant polyketide synthase enzymes in the biosynthesis of giant marine polyether toxins.</title>
        <authorList>
            <person name="Fallon T.R."/>
            <person name="Shende V.V."/>
            <person name="Wierzbicki I.H."/>
            <person name="Pendleton A.L."/>
            <person name="Watervoot N.F."/>
            <person name="Auber R.P."/>
            <person name="Gonzalez D.J."/>
            <person name="Wisecaver J.H."/>
            <person name="Moore B.S."/>
        </authorList>
    </citation>
    <scope>NUCLEOTIDE SEQUENCE [LARGE SCALE GENOMIC DNA]</scope>
    <source>
        <strain evidence="4 5">12B1</strain>
    </source>
</reference>
<evidence type="ECO:0000256" key="1">
    <source>
        <dbReference type="SAM" id="Coils"/>
    </source>
</evidence>
<keyword evidence="1" id="KW-0175">Coiled coil</keyword>
<name>A0AB34JZN5_PRYPA</name>
<accession>A0AB34JZN5</accession>
<keyword evidence="5" id="KW-1185">Reference proteome</keyword>
<keyword evidence="2" id="KW-0472">Membrane</keyword>
<dbReference type="GO" id="GO:0004366">
    <property type="term" value="F:glycerol-3-phosphate O-acyltransferase activity"/>
    <property type="evidence" value="ECO:0007669"/>
    <property type="project" value="TreeGrafter"/>
</dbReference>
<keyword evidence="2" id="KW-1133">Transmembrane helix</keyword>
<dbReference type="InterPro" id="IPR052744">
    <property type="entry name" value="GPAT/DAPAT"/>
</dbReference>
<dbReference type="Pfam" id="PF01553">
    <property type="entry name" value="Acyltransferase"/>
    <property type="match status" value="1"/>
</dbReference>
<sequence length="516" mass="58922">MDGDGGMTYLYRCIRLMFRASAGVFYATTEVHGLDNLPPAGVPTILCFNHGNGLADPLVLIRTTPRMVRFCAKDTLWSIPIMKYFIRNSGAVPVYRRREHGDEAEKRNLDVFKTVIAALRQGACLGFAPEGVSRFLPYMEQPLKTGVARIAIEAVQLAEQAGQPNFGVRLAPVGLIFTHREKFRSDLCIRYCEPILVDKEVLHKYNDLHAAARDITQKLSTALEAVTINAPDWETTRLAITAVRLHCPAGTDFTLGQYLTLLRGWVEVLKLGETAEQKQLKAALKNYQDLLDAKKIKCERVRRAQAVGQALPWYWCAWGMFQRLMSALVLSAFAAPGLILWRPVWLYLKRRERFLLAKGPRWNDSVAETKMLISFFVVSAFAVCCVAAGVLLWSPWPPMLLVYLYLTMRCYEEAVADLRSAYTLYKLLFLTPKTMAAMVERRKAALAELEKSKRHLPPSVGEYINMSFDEALPTRSLDYYFPWWLARLLMLFYKRQKKDWNEVLRLSDYGTMDYIE</sequence>
<evidence type="ECO:0000313" key="5">
    <source>
        <dbReference type="Proteomes" id="UP001515480"/>
    </source>
</evidence>
<dbReference type="SMART" id="SM00563">
    <property type="entry name" value="PlsC"/>
    <property type="match status" value="1"/>
</dbReference>